<accession>A0AA37HY08</accession>
<reference evidence="1" key="1">
    <citation type="submission" date="2021-08" db="EMBL/GenBank/DDBJ databases">
        <title>Prevotella lacticifex sp. nov., isolated from rumen of cow.</title>
        <authorList>
            <person name="Shinkai T."/>
            <person name="Ikeyama N."/>
            <person name="Kumagai M."/>
            <person name="Ohmori H."/>
            <person name="Sakamoto M."/>
            <person name="Ohkuma M."/>
            <person name="Mitsumori M."/>
        </authorList>
    </citation>
    <scope>NUCLEOTIDE SEQUENCE</scope>
    <source>
        <strain evidence="1">DSM 11371</strain>
    </source>
</reference>
<dbReference type="EMBL" id="BPTR01000002">
    <property type="protein sequence ID" value="GJG29075.1"/>
    <property type="molecule type" value="Genomic_DNA"/>
</dbReference>
<evidence type="ECO:0000313" key="2">
    <source>
        <dbReference type="Proteomes" id="UP000887043"/>
    </source>
</evidence>
<proteinExistence type="predicted"/>
<protein>
    <submittedName>
        <fullName evidence="1">Uncharacterized protein</fullName>
    </submittedName>
</protein>
<gene>
    <name evidence="1" type="ORF">PRRU23_27750</name>
</gene>
<evidence type="ECO:0000313" key="1">
    <source>
        <dbReference type="EMBL" id="GJG29075.1"/>
    </source>
</evidence>
<dbReference type="Proteomes" id="UP000887043">
    <property type="component" value="Unassembled WGS sequence"/>
</dbReference>
<sequence>MLSRFPELEEAYPQVSYRRKKVLLMTVHKAIYGIDPILYEKIRLQDMADKNKSTLILFDESDQAATAIRSALIEQSIKGLKSSKGYNGCLHYKSLMVSPESISDFTTLERYNIQKRLIN</sequence>
<name>A0AA37HY08_SEGBR</name>
<dbReference type="RefSeq" id="WP_006281989.1">
    <property type="nucleotide sequence ID" value="NZ_BPTR01000002.1"/>
</dbReference>
<comment type="caution">
    <text evidence="1">The sequence shown here is derived from an EMBL/GenBank/DDBJ whole genome shotgun (WGS) entry which is preliminary data.</text>
</comment>
<dbReference type="AlphaFoldDB" id="A0AA37HY08"/>
<organism evidence="1 2">
    <name type="scientific">Segatella bryantii</name>
    <name type="common">Prevotella bryantii</name>
    <dbReference type="NCBI Taxonomy" id="77095"/>
    <lineage>
        <taxon>Bacteria</taxon>
        <taxon>Pseudomonadati</taxon>
        <taxon>Bacteroidota</taxon>
        <taxon>Bacteroidia</taxon>
        <taxon>Bacteroidales</taxon>
        <taxon>Prevotellaceae</taxon>
        <taxon>Segatella</taxon>
    </lineage>
</organism>